<organism evidence="3 4">
    <name type="scientific">Perkinsus olseni</name>
    <name type="common">Perkinsus atlanticus</name>
    <dbReference type="NCBI Taxonomy" id="32597"/>
    <lineage>
        <taxon>Eukaryota</taxon>
        <taxon>Sar</taxon>
        <taxon>Alveolata</taxon>
        <taxon>Perkinsozoa</taxon>
        <taxon>Perkinsea</taxon>
        <taxon>Perkinsida</taxon>
        <taxon>Perkinsidae</taxon>
        <taxon>Perkinsus</taxon>
    </lineage>
</organism>
<sequence length="184" mass="21092">MLHWNVIFTILTFLAVVGASTENISEVDKYPDLTAEEAQDYLENKAEVDDVSPSKVPSLMLGSLRLFLFVQILNDFPSFGMKKAVKQMLGEKKSMSAPEGQMPERWVNFRKHLSEPRITRGRRAPPVKVDKPVDDTPVPTYGESLINQVKGHIRERAGRNFIPGQSYTARERRNWWRDGYRKSV</sequence>
<feature type="chain" id="PRO_5029643517" evidence="2">
    <location>
        <begin position="20"/>
        <end position="184"/>
    </location>
</feature>
<gene>
    <name evidence="3" type="ORF">FOZ60_012487</name>
</gene>
<reference evidence="3 4" key="1">
    <citation type="submission" date="2020-04" db="EMBL/GenBank/DDBJ databases">
        <title>Perkinsus olseni comparative genomics.</title>
        <authorList>
            <person name="Bogema D.R."/>
        </authorList>
    </citation>
    <scope>NUCLEOTIDE SEQUENCE [LARGE SCALE GENOMIC DNA]</scope>
    <source>
        <strain evidence="3">00978-12</strain>
    </source>
</reference>
<dbReference type="AlphaFoldDB" id="A0A7J6NCH4"/>
<evidence type="ECO:0000313" key="3">
    <source>
        <dbReference type="EMBL" id="KAF4681170.1"/>
    </source>
</evidence>
<accession>A0A7J6NCH4</accession>
<evidence type="ECO:0000256" key="2">
    <source>
        <dbReference type="SAM" id="SignalP"/>
    </source>
</evidence>
<keyword evidence="2" id="KW-0732">Signal</keyword>
<proteinExistence type="predicted"/>
<evidence type="ECO:0000256" key="1">
    <source>
        <dbReference type="SAM" id="MobiDB-lite"/>
    </source>
</evidence>
<name>A0A7J6NCH4_PEROL</name>
<evidence type="ECO:0000313" key="4">
    <source>
        <dbReference type="Proteomes" id="UP000541610"/>
    </source>
</evidence>
<dbReference type="EMBL" id="JABANP010000539">
    <property type="protein sequence ID" value="KAF4681170.1"/>
    <property type="molecule type" value="Genomic_DNA"/>
</dbReference>
<dbReference type="Proteomes" id="UP000541610">
    <property type="component" value="Unassembled WGS sequence"/>
</dbReference>
<feature type="region of interest" description="Disordered" evidence="1">
    <location>
        <begin position="121"/>
        <end position="141"/>
    </location>
</feature>
<comment type="caution">
    <text evidence="3">The sequence shown here is derived from an EMBL/GenBank/DDBJ whole genome shotgun (WGS) entry which is preliminary data.</text>
</comment>
<feature type="signal peptide" evidence="2">
    <location>
        <begin position="1"/>
        <end position="19"/>
    </location>
</feature>
<protein>
    <submittedName>
        <fullName evidence="3">Uncharacterized protein</fullName>
    </submittedName>
</protein>